<evidence type="ECO:0000313" key="4">
    <source>
        <dbReference type="Proteomes" id="UP000286907"/>
    </source>
</evidence>
<accession>A0AAJ1RC63</accession>
<feature type="transmembrane region" description="Helical" evidence="1">
    <location>
        <begin position="12"/>
        <end position="29"/>
    </location>
</feature>
<dbReference type="Proteomes" id="UP001167919">
    <property type="component" value="Unassembled WGS sequence"/>
</dbReference>
<reference evidence="3" key="3">
    <citation type="submission" date="2020-01" db="EMBL/GenBank/DDBJ databases">
        <authorList>
            <person name="Cousin F.J."/>
            <person name="Le Guellec R."/>
            <person name="Cretenet M."/>
        </authorList>
    </citation>
    <scope>NUCLEOTIDE SEQUENCE</scope>
    <source>
        <strain evidence="3">UCMA 15228</strain>
    </source>
</reference>
<keyword evidence="1" id="KW-0472">Membrane</keyword>
<feature type="transmembrane region" description="Helical" evidence="1">
    <location>
        <begin position="134"/>
        <end position="153"/>
    </location>
</feature>
<dbReference type="AlphaFoldDB" id="A0AAJ1RC63"/>
<feature type="transmembrane region" description="Helical" evidence="1">
    <location>
        <begin position="192"/>
        <end position="212"/>
    </location>
</feature>
<dbReference type="EMBL" id="SDWY01000002">
    <property type="protein sequence ID" value="MDN6900057.1"/>
    <property type="molecule type" value="Genomic_DNA"/>
</dbReference>
<reference evidence="3 4" key="1">
    <citation type="journal article" date="2019" name="Syst. Appl. Microbiol.">
        <title>Oenococcus sicerae sp. nov., isolated from French cider.</title>
        <authorList>
            <person name="Cousin F.J."/>
            <person name="Le Guellec R."/>
            <person name="Chagnot C."/>
            <person name="Goux D."/>
            <person name="Dalmasso M."/>
            <person name="Laplace J.M."/>
            <person name="Cretenet M."/>
        </authorList>
    </citation>
    <scope>NUCLEOTIDE SEQUENCE [LARGE SCALE GENOMIC DNA]</scope>
    <source>
        <strain evidence="3 4">UCMA 15228</strain>
    </source>
</reference>
<gene>
    <name evidence="3" type="ORF">DLJ48_03585</name>
    <name evidence="2" type="ORF">EVC35_03420</name>
</gene>
<keyword evidence="1" id="KW-0812">Transmembrane</keyword>
<proteinExistence type="predicted"/>
<keyword evidence="4" id="KW-1185">Reference proteome</keyword>
<dbReference type="EMBL" id="CP029684">
    <property type="protein sequence ID" value="QAS69666.1"/>
    <property type="molecule type" value="Genomic_DNA"/>
</dbReference>
<feature type="transmembrane region" description="Helical" evidence="1">
    <location>
        <begin position="89"/>
        <end position="113"/>
    </location>
</feature>
<protein>
    <recommendedName>
        <fullName evidence="6">Prenyltransferase</fullName>
    </recommendedName>
</protein>
<evidence type="ECO:0000313" key="2">
    <source>
        <dbReference type="EMBL" id="MDN6900057.1"/>
    </source>
</evidence>
<organism evidence="2 5">
    <name type="scientific">Oenococcus sicerae</name>
    <dbReference type="NCBI Taxonomy" id="2203724"/>
    <lineage>
        <taxon>Bacteria</taxon>
        <taxon>Bacillati</taxon>
        <taxon>Bacillota</taxon>
        <taxon>Bacilli</taxon>
        <taxon>Lactobacillales</taxon>
        <taxon>Lactobacillaceae</taxon>
        <taxon>Oenococcus</taxon>
    </lineage>
</organism>
<name>A0AAJ1RC63_9LACO</name>
<evidence type="ECO:0000313" key="5">
    <source>
        <dbReference type="Proteomes" id="UP001167919"/>
    </source>
</evidence>
<evidence type="ECO:0000313" key="3">
    <source>
        <dbReference type="EMBL" id="QAS69666.1"/>
    </source>
</evidence>
<evidence type="ECO:0008006" key="6">
    <source>
        <dbReference type="Google" id="ProtNLM"/>
    </source>
</evidence>
<dbReference type="Proteomes" id="UP000286907">
    <property type="component" value="Chromosome"/>
</dbReference>
<reference evidence="2" key="2">
    <citation type="submission" date="2019-01" db="EMBL/GenBank/DDBJ databases">
        <title>Oenococcus sicerae UCMA17102.</title>
        <authorList>
            <person name="Cousin F.J."/>
            <person name="Le Guellec R."/>
            <person name="Cretenet M."/>
        </authorList>
    </citation>
    <scope>NUCLEOTIDE SEQUENCE</scope>
    <source>
        <strain evidence="2">UCMA17102</strain>
    </source>
</reference>
<feature type="transmembrane region" description="Helical" evidence="1">
    <location>
        <begin position="64"/>
        <end position="83"/>
    </location>
</feature>
<dbReference type="RefSeq" id="WP_128685978.1">
    <property type="nucleotide sequence ID" value="NZ_CP029684.2"/>
</dbReference>
<sequence length="216" mass="24464">MSLWTKKYLESELVILPMTIGLLITRYNFAKIDVVWTAAAVILILFFSAVYRFFVKFTFSQFKALAYALVIGYLTTFLTFFASSHNVSLQYVLLILLASFPAAISIFNIKLAADISLNHDHRDLLQSKGLKRELILFSSDYVVMFFAVAAAVMAGLLPWTAFLILVSVGPIFNNVLKFITKPFIKETRALALQNYWLTLIPLTIGIFLGVFLKNKR</sequence>
<keyword evidence="1" id="KW-1133">Transmembrane helix</keyword>
<feature type="transmembrane region" description="Helical" evidence="1">
    <location>
        <begin position="35"/>
        <end position="55"/>
    </location>
</feature>
<evidence type="ECO:0000256" key="1">
    <source>
        <dbReference type="SAM" id="Phobius"/>
    </source>
</evidence>